<dbReference type="InterPro" id="IPR003599">
    <property type="entry name" value="Ig_sub"/>
</dbReference>
<dbReference type="InterPro" id="IPR013783">
    <property type="entry name" value="Ig-like_fold"/>
</dbReference>
<dbReference type="PANTHER" id="PTHR44427">
    <property type="entry name" value="CARCINOEMBRYONIC ANTIGEN-RELATED CELL ADHESION MOLECULE 19"/>
    <property type="match status" value="1"/>
</dbReference>
<feature type="signal peptide" evidence="4">
    <location>
        <begin position="1"/>
        <end position="24"/>
    </location>
</feature>
<dbReference type="InterPro" id="IPR003598">
    <property type="entry name" value="Ig_sub2"/>
</dbReference>
<accession>A0AAJ7LD17</accession>
<dbReference type="AlphaFoldDB" id="A0AAJ7LD17"/>
<dbReference type="Proteomes" id="UP000694890">
    <property type="component" value="Linkage group LG5"/>
</dbReference>
<dbReference type="InterPro" id="IPR050831">
    <property type="entry name" value="CEA_cell_adhesion"/>
</dbReference>
<evidence type="ECO:0000313" key="7">
    <source>
        <dbReference type="RefSeq" id="XP_018520293.1"/>
    </source>
</evidence>
<dbReference type="InterPro" id="IPR040878">
    <property type="entry name" value="IL-40-like_Ig"/>
</dbReference>
<evidence type="ECO:0000256" key="3">
    <source>
        <dbReference type="SAM" id="Phobius"/>
    </source>
</evidence>
<protein>
    <submittedName>
        <fullName evidence="7">Fc receptor-like protein 5 isoform X1</fullName>
    </submittedName>
</protein>
<feature type="domain" description="Ig-like" evidence="5">
    <location>
        <begin position="117"/>
        <end position="212"/>
    </location>
</feature>
<keyword evidence="2" id="KW-0325">Glycoprotein</keyword>
<dbReference type="InterPro" id="IPR007110">
    <property type="entry name" value="Ig-like_dom"/>
</dbReference>
<dbReference type="SMART" id="SM00408">
    <property type="entry name" value="IGc2"/>
    <property type="match status" value="2"/>
</dbReference>
<keyword evidence="3" id="KW-0472">Membrane</keyword>
<dbReference type="SUPFAM" id="SSF48726">
    <property type="entry name" value="Immunoglobulin"/>
    <property type="match status" value="3"/>
</dbReference>
<evidence type="ECO:0000256" key="2">
    <source>
        <dbReference type="ARBA" id="ARBA00023180"/>
    </source>
</evidence>
<reference evidence="7" key="1">
    <citation type="submission" date="2025-08" db="UniProtKB">
        <authorList>
            <consortium name="RefSeq"/>
        </authorList>
    </citation>
    <scope>IDENTIFICATION</scope>
    <source>
        <tissue evidence="7">Brain</tissue>
    </source>
</reference>
<keyword evidence="3" id="KW-1133">Transmembrane helix</keyword>
<dbReference type="CDD" id="cd00096">
    <property type="entry name" value="Ig"/>
    <property type="match status" value="2"/>
</dbReference>
<dbReference type="GeneID" id="108875687"/>
<dbReference type="Gene3D" id="2.60.40.10">
    <property type="entry name" value="Immunoglobulins"/>
    <property type="match status" value="3"/>
</dbReference>
<evidence type="ECO:0000256" key="1">
    <source>
        <dbReference type="ARBA" id="ARBA00022729"/>
    </source>
</evidence>
<dbReference type="Pfam" id="PF13927">
    <property type="entry name" value="Ig_3"/>
    <property type="match status" value="1"/>
</dbReference>
<dbReference type="PANTHER" id="PTHR44427:SF5">
    <property type="entry name" value="V-SET AND IMMUNOGLOBULIN DOMAIN-CONTAINING PROTEIN 10-LIKE"/>
    <property type="match status" value="1"/>
</dbReference>
<name>A0AAJ7LD17_LATCA</name>
<keyword evidence="1 4" id="KW-0732">Signal</keyword>
<evidence type="ECO:0000313" key="6">
    <source>
        <dbReference type="Proteomes" id="UP000694890"/>
    </source>
</evidence>
<dbReference type="SMART" id="SM00409">
    <property type="entry name" value="IG"/>
    <property type="match status" value="3"/>
</dbReference>
<dbReference type="Pfam" id="PF17736">
    <property type="entry name" value="Ig_C17orf99"/>
    <property type="match status" value="1"/>
</dbReference>
<organism evidence="6 7">
    <name type="scientific">Lates calcarifer</name>
    <name type="common">Barramundi</name>
    <name type="synonym">Holocentrus calcarifer</name>
    <dbReference type="NCBI Taxonomy" id="8187"/>
    <lineage>
        <taxon>Eukaryota</taxon>
        <taxon>Metazoa</taxon>
        <taxon>Chordata</taxon>
        <taxon>Craniata</taxon>
        <taxon>Vertebrata</taxon>
        <taxon>Euteleostomi</taxon>
        <taxon>Actinopterygii</taxon>
        <taxon>Neopterygii</taxon>
        <taxon>Teleostei</taxon>
        <taxon>Neoteleostei</taxon>
        <taxon>Acanthomorphata</taxon>
        <taxon>Carangaria</taxon>
        <taxon>Carangaria incertae sedis</taxon>
        <taxon>Centropomidae</taxon>
        <taxon>Lates</taxon>
    </lineage>
</organism>
<evidence type="ECO:0000259" key="5">
    <source>
        <dbReference type="PROSITE" id="PS50835"/>
    </source>
</evidence>
<feature type="transmembrane region" description="Helical" evidence="3">
    <location>
        <begin position="443"/>
        <end position="464"/>
    </location>
</feature>
<feature type="domain" description="Ig-like" evidence="5">
    <location>
        <begin position="300"/>
        <end position="410"/>
    </location>
</feature>
<dbReference type="PROSITE" id="PS50835">
    <property type="entry name" value="IG_LIKE"/>
    <property type="match status" value="2"/>
</dbReference>
<dbReference type="RefSeq" id="XP_018520293.1">
    <property type="nucleotide sequence ID" value="XM_018664777.2"/>
</dbReference>
<proteinExistence type="predicted"/>
<evidence type="ECO:0000256" key="4">
    <source>
        <dbReference type="SAM" id="SignalP"/>
    </source>
</evidence>
<sequence length="507" mass="55419">MKTLQTRNLLPILALASLFVKISGSVSLHPVLTGPDMAYLGSRVAFRCIAPNASLPVTYELIGDGGVLMRTGTDQGDQHASFFLKVTASSEGSYHCKATIGGSTGVSNIIKLTVVTPASNTRVTSEPFPPVVYEGSRIVLSCTITKGSHLSYTWLFNRKEVTSSTSPFFHLNGNQLVMEKVTPEHAGHYSCIAWSRVHDVRRFSSSTEIQVTVKVYISKPRISFSIFKVGDSYHGNVTCWSTRGSHPVNFSLSIDDKEVASTTATESLTAWFPVAMVPGRDMGVAQCQAKTEMQKLMSEPVSLEVVPVGGDVKVEVEYLYRADSKLAVARLSCQVGRGTFPYISWLFNDSVLPSETHVDSHFQPVLPDFALADRRRILILPKLGPEESGCYRCRVRDSYDDSGPWVESVAVLVKVTDRILNSMPRATSSTETPPKVFMSTIEVIAIAFCCFLVLMMVVYVACIYRMFDRNRAPDHISTPNSDAPPVSAPALQLGSEMAATSSIDCDA</sequence>
<keyword evidence="3" id="KW-0812">Transmembrane</keyword>
<dbReference type="KEGG" id="lcf:108875687"/>
<feature type="chain" id="PRO_5042602669" evidence="4">
    <location>
        <begin position="25"/>
        <end position="507"/>
    </location>
</feature>
<dbReference type="InterPro" id="IPR036179">
    <property type="entry name" value="Ig-like_dom_sf"/>
</dbReference>
<gene>
    <name evidence="7" type="primary">LOC108875687</name>
</gene>